<dbReference type="NCBIfam" id="TIGR00666">
    <property type="entry name" value="PBP4"/>
    <property type="match status" value="1"/>
</dbReference>
<accession>A0ABS7RLG5</accession>
<dbReference type="SUPFAM" id="SSF56601">
    <property type="entry name" value="beta-lactamase/transpeptidase-like"/>
    <property type="match status" value="1"/>
</dbReference>
<keyword evidence="5" id="KW-0645">Protease</keyword>
<proteinExistence type="inferred from homology"/>
<organism evidence="5 6">
    <name type="scientific">Nocardioides jiangsuensis</name>
    <dbReference type="NCBI Taxonomy" id="2866161"/>
    <lineage>
        <taxon>Bacteria</taxon>
        <taxon>Bacillati</taxon>
        <taxon>Actinomycetota</taxon>
        <taxon>Actinomycetes</taxon>
        <taxon>Propionibacteriales</taxon>
        <taxon>Nocardioidaceae</taxon>
        <taxon>Nocardioides</taxon>
    </lineage>
</organism>
<dbReference type="Gene3D" id="3.50.80.20">
    <property type="entry name" value="D-Ala-D-Ala carboxypeptidase C, peptidase S13"/>
    <property type="match status" value="1"/>
</dbReference>
<feature type="region of interest" description="Disordered" evidence="3">
    <location>
        <begin position="497"/>
        <end position="520"/>
    </location>
</feature>
<sequence>MPRISSTLVSLAALGATVVAGHVGGAVTGPVAGLVHTAEASDPALTAAIDTLLGDPRLVGSQVAVQVRDARTGEVVYARDADLRMLPASNAKLLSSAAAVDGLGEDFRFATDVLASGPVSDGKVRSDLYLRGGGDPTTLAADYRALAVDLRAVGVTKVLGDLVADDSYFDDVPLGTGWSWDDEPYYYSAVTSALTVAPDTDYDSGTVIVRTSPGASVGSAVTVSTQPATGALDIVNRATTGAAGTANTLSVERQHASDTVLVTGSVPLGAATDTEWVTVQDPTAYAADVFARALDAEGIKLLGGVREGTAPEGGLVLASHESMTVGELLTPYMKLSNNMHAEVLVKALGAETTGSGTWAAGLAAVRSYLTAEGVDAGGTRLVDGSGLSRMNLVRAQDMTDLLVAVRDEPWFDTWYDALPIAGNPDRFTGGTLRSRMRNTAAANNLHGKTGSLTGVTALSGYVTNADGRELVFSMISNNYLTSPRSLEDALGVTLASWSESGDETARQPGARELRRSTDYGPEGVECSWVKAC</sequence>
<evidence type="ECO:0000313" key="5">
    <source>
        <dbReference type="EMBL" id="MBY9075899.1"/>
    </source>
</evidence>
<feature type="compositionally biased region" description="Basic and acidic residues" evidence="3">
    <location>
        <begin position="503"/>
        <end position="517"/>
    </location>
</feature>
<evidence type="ECO:0000256" key="1">
    <source>
        <dbReference type="ARBA" id="ARBA00006096"/>
    </source>
</evidence>
<dbReference type="Proteomes" id="UP000754710">
    <property type="component" value="Unassembled WGS sequence"/>
</dbReference>
<comment type="caution">
    <text evidence="5">The sequence shown here is derived from an EMBL/GenBank/DDBJ whole genome shotgun (WGS) entry which is preliminary data.</text>
</comment>
<dbReference type="EC" id="3.4.16.4" evidence="5"/>
<protein>
    <submittedName>
        <fullName evidence="5">D-alanyl-D-alanine carboxypeptidase/D-alanyl-D-alanine-endopeptidase</fullName>
        <ecNumber evidence="5">3.4.16.4</ecNumber>
    </submittedName>
</protein>
<gene>
    <name evidence="5" type="primary">dacB</name>
    <name evidence="5" type="ORF">K1X13_13785</name>
</gene>
<dbReference type="EMBL" id="JAIEZQ010000002">
    <property type="protein sequence ID" value="MBY9075899.1"/>
    <property type="molecule type" value="Genomic_DNA"/>
</dbReference>
<feature type="signal peptide" evidence="4">
    <location>
        <begin position="1"/>
        <end position="20"/>
    </location>
</feature>
<dbReference type="Gene3D" id="3.40.710.10">
    <property type="entry name" value="DD-peptidase/beta-lactamase superfamily"/>
    <property type="match status" value="2"/>
</dbReference>
<evidence type="ECO:0000313" key="6">
    <source>
        <dbReference type="Proteomes" id="UP000754710"/>
    </source>
</evidence>
<feature type="chain" id="PRO_5046701150" evidence="4">
    <location>
        <begin position="21"/>
        <end position="532"/>
    </location>
</feature>
<evidence type="ECO:0000256" key="4">
    <source>
        <dbReference type="SAM" id="SignalP"/>
    </source>
</evidence>
<dbReference type="InterPro" id="IPR012338">
    <property type="entry name" value="Beta-lactam/transpept-like"/>
</dbReference>
<dbReference type="Pfam" id="PF02113">
    <property type="entry name" value="Peptidase_S13"/>
    <property type="match status" value="1"/>
</dbReference>
<comment type="similarity">
    <text evidence="1">Belongs to the peptidase S13 family.</text>
</comment>
<keyword evidence="2 5" id="KW-0378">Hydrolase</keyword>
<dbReference type="PANTHER" id="PTHR30023">
    <property type="entry name" value="D-ALANYL-D-ALANINE CARBOXYPEPTIDASE"/>
    <property type="match status" value="1"/>
</dbReference>
<keyword evidence="6" id="KW-1185">Reference proteome</keyword>
<evidence type="ECO:0000256" key="2">
    <source>
        <dbReference type="ARBA" id="ARBA00022801"/>
    </source>
</evidence>
<reference evidence="5 6" key="1">
    <citation type="submission" date="2021-08" db="EMBL/GenBank/DDBJ databases">
        <title>Nocardioides bacterium WL0053 sp. nov., isolated from the sediment.</title>
        <authorList>
            <person name="Wang L."/>
            <person name="Zhang D."/>
            <person name="Zhang A."/>
        </authorList>
    </citation>
    <scope>NUCLEOTIDE SEQUENCE [LARGE SCALE GENOMIC DNA]</scope>
    <source>
        <strain evidence="5 6">WL0053</strain>
    </source>
</reference>
<dbReference type="PRINTS" id="PR00922">
    <property type="entry name" value="DADACBPTASE3"/>
</dbReference>
<dbReference type="PANTHER" id="PTHR30023:SF0">
    <property type="entry name" value="PENICILLIN-SENSITIVE CARBOXYPEPTIDASE A"/>
    <property type="match status" value="1"/>
</dbReference>
<evidence type="ECO:0000256" key="3">
    <source>
        <dbReference type="SAM" id="MobiDB-lite"/>
    </source>
</evidence>
<dbReference type="RefSeq" id="WP_221025592.1">
    <property type="nucleotide sequence ID" value="NZ_JAIEZQ010000002.1"/>
</dbReference>
<keyword evidence="5" id="KW-0121">Carboxypeptidase</keyword>
<dbReference type="GO" id="GO:0009002">
    <property type="term" value="F:serine-type D-Ala-D-Ala carboxypeptidase activity"/>
    <property type="evidence" value="ECO:0007669"/>
    <property type="project" value="UniProtKB-EC"/>
</dbReference>
<name>A0ABS7RLG5_9ACTN</name>
<dbReference type="InterPro" id="IPR000667">
    <property type="entry name" value="Peptidase_S13"/>
</dbReference>
<keyword evidence="4" id="KW-0732">Signal</keyword>